<name>A0A939T3N5_9ACTN</name>
<dbReference type="Pfam" id="PF04672">
    <property type="entry name" value="Methyltransf_19"/>
    <property type="match status" value="1"/>
</dbReference>
<dbReference type="PIRSF" id="PIRSF017393">
    <property type="entry name" value="MTase_SAV2177"/>
    <property type="match status" value="1"/>
</dbReference>
<dbReference type="EMBL" id="JAGEOJ010000003">
    <property type="protein sequence ID" value="MBO2446964.1"/>
    <property type="molecule type" value="Genomic_DNA"/>
</dbReference>
<keyword evidence="2" id="KW-1185">Reference proteome</keyword>
<dbReference type="RefSeq" id="WP_208254579.1">
    <property type="nucleotide sequence ID" value="NZ_JAGEOJ010000003.1"/>
</dbReference>
<sequence length="260" mass="28405">MEVDTDKPNMARMYDYALGGKDNFAADRDAVNKLFAFSPENRYVPKANRRFLGRAVRHVASQGVRQFIDLGAGLPSQGNVHEVAQQSLPDAHVVYVDADPVVLTHATALLATDPSTAVIQADIREPEKILADGKLRELIDLSEPTCVLFVSVLHGISDADDPAGIVQAFADQLAPGSHLILSHLTSEGHPPELVKQKEEVFAKSPTPFSYRSRAEILRYFDGFTLVEPGLTPVTSWRDEETESAEMTAAGAWWLGGVARK</sequence>
<dbReference type="CDD" id="cd02440">
    <property type="entry name" value="AdoMet_MTases"/>
    <property type="match status" value="1"/>
</dbReference>
<proteinExistence type="predicted"/>
<dbReference type="Gene3D" id="3.40.50.150">
    <property type="entry name" value="Vaccinia Virus protein VP39"/>
    <property type="match status" value="1"/>
</dbReference>
<gene>
    <name evidence="1" type="ORF">J4573_07670</name>
</gene>
<accession>A0A939T3N5</accession>
<dbReference type="GO" id="GO:0032259">
    <property type="term" value="P:methylation"/>
    <property type="evidence" value="ECO:0007669"/>
    <property type="project" value="UniProtKB-KW"/>
</dbReference>
<dbReference type="InterPro" id="IPR029063">
    <property type="entry name" value="SAM-dependent_MTases_sf"/>
</dbReference>
<dbReference type="Proteomes" id="UP000669179">
    <property type="component" value="Unassembled WGS sequence"/>
</dbReference>
<comment type="caution">
    <text evidence="1">The sequence shown here is derived from an EMBL/GenBank/DDBJ whole genome shotgun (WGS) entry which is preliminary data.</text>
</comment>
<evidence type="ECO:0000313" key="2">
    <source>
        <dbReference type="Proteomes" id="UP000669179"/>
    </source>
</evidence>
<reference evidence="1" key="1">
    <citation type="submission" date="2021-03" db="EMBL/GenBank/DDBJ databases">
        <authorList>
            <person name="Kanchanasin P."/>
            <person name="Saeng-In P."/>
            <person name="Phongsopitanun W."/>
            <person name="Yuki M."/>
            <person name="Kudo T."/>
            <person name="Ohkuma M."/>
            <person name="Tanasupawat S."/>
        </authorList>
    </citation>
    <scope>NUCLEOTIDE SEQUENCE</scope>
    <source>
        <strain evidence="1">GKU 128</strain>
    </source>
</reference>
<keyword evidence="1" id="KW-0489">Methyltransferase</keyword>
<dbReference type="GO" id="GO:0008168">
    <property type="term" value="F:methyltransferase activity"/>
    <property type="evidence" value="ECO:0007669"/>
    <property type="project" value="UniProtKB-KW"/>
</dbReference>
<keyword evidence="1" id="KW-0808">Transferase</keyword>
<dbReference type="SUPFAM" id="SSF53335">
    <property type="entry name" value="S-adenosyl-L-methionine-dependent methyltransferases"/>
    <property type="match status" value="1"/>
</dbReference>
<protein>
    <submittedName>
        <fullName evidence="1">SAM-dependent methyltransferase</fullName>
    </submittedName>
</protein>
<dbReference type="AlphaFoldDB" id="A0A939T3N5"/>
<dbReference type="InterPro" id="IPR006764">
    <property type="entry name" value="SAM_dep_MeTrfase_SAV2177_type"/>
</dbReference>
<organism evidence="1 2">
    <name type="scientific">Actinomadura barringtoniae</name>
    <dbReference type="NCBI Taxonomy" id="1427535"/>
    <lineage>
        <taxon>Bacteria</taxon>
        <taxon>Bacillati</taxon>
        <taxon>Actinomycetota</taxon>
        <taxon>Actinomycetes</taxon>
        <taxon>Streptosporangiales</taxon>
        <taxon>Thermomonosporaceae</taxon>
        <taxon>Actinomadura</taxon>
    </lineage>
</organism>
<evidence type="ECO:0000313" key="1">
    <source>
        <dbReference type="EMBL" id="MBO2446964.1"/>
    </source>
</evidence>